<protein>
    <recommendedName>
        <fullName evidence="3">Peptidase A2 domain-containing protein</fullName>
    </recommendedName>
</protein>
<dbReference type="InterPro" id="IPR021109">
    <property type="entry name" value="Peptidase_aspartic_dom_sf"/>
</dbReference>
<organism evidence="4 5">
    <name type="scientific">Acidovorax soli</name>
    <dbReference type="NCBI Taxonomy" id="592050"/>
    <lineage>
        <taxon>Bacteria</taxon>
        <taxon>Pseudomonadati</taxon>
        <taxon>Pseudomonadota</taxon>
        <taxon>Betaproteobacteria</taxon>
        <taxon>Burkholderiales</taxon>
        <taxon>Comamonadaceae</taxon>
        <taxon>Acidovorax</taxon>
    </lineage>
</organism>
<dbReference type="InterPro" id="IPR001995">
    <property type="entry name" value="Peptidase_A2_cat"/>
</dbReference>
<keyword evidence="5" id="KW-1185">Reference proteome</keyword>
<evidence type="ECO:0000313" key="5">
    <source>
        <dbReference type="Proteomes" id="UP000575083"/>
    </source>
</evidence>
<dbReference type="GO" id="GO:0004190">
    <property type="term" value="F:aspartic-type endopeptidase activity"/>
    <property type="evidence" value="ECO:0007669"/>
    <property type="project" value="InterPro"/>
</dbReference>
<dbReference type="PROSITE" id="PS51257">
    <property type="entry name" value="PROKAR_LIPOPROTEIN"/>
    <property type="match status" value="1"/>
</dbReference>
<dbReference type="InterPro" id="IPR036034">
    <property type="entry name" value="PDZ_sf"/>
</dbReference>
<dbReference type="Proteomes" id="UP000575083">
    <property type="component" value="Unassembled WGS sequence"/>
</dbReference>
<dbReference type="Pfam" id="PF13650">
    <property type="entry name" value="Asp_protease_2"/>
    <property type="match status" value="1"/>
</dbReference>
<evidence type="ECO:0000256" key="2">
    <source>
        <dbReference type="SAM" id="SignalP"/>
    </source>
</evidence>
<dbReference type="InterPro" id="IPR034122">
    <property type="entry name" value="Retropepsin-like_bacterial"/>
</dbReference>
<reference evidence="4 5" key="1">
    <citation type="submission" date="2020-08" db="EMBL/GenBank/DDBJ databases">
        <title>Functional genomics of gut bacteria from endangered species of beetles.</title>
        <authorList>
            <person name="Carlos-Shanley C."/>
        </authorList>
    </citation>
    <scope>NUCLEOTIDE SEQUENCE [LARGE SCALE GENOMIC DNA]</scope>
    <source>
        <strain evidence="4 5">S00198</strain>
    </source>
</reference>
<dbReference type="Gene3D" id="2.40.70.10">
    <property type="entry name" value="Acid Proteases"/>
    <property type="match status" value="2"/>
</dbReference>
<sequence>MRRRHFLGHSLLSAVPLLAACGGSMGRSPEGEALAGGPTTLPLQRDLSHVSVVAQANGRPLRLLLDTGADQHVLTPRTAEALGLVLSEERVPSSGAQASDQPVPWTRVDEIVLGGSARLRQALAFVIPLPAEFAYDGILGAPLWRAFTTHLDFARGEFTLDLPGRMPPPPGAVRLPLQVLPGGKLLVQASAAGHAGWFSLDTGDSGAVTLFRPTVERLGLRAALQPAVRMPTGVSVGGITWADVARLPQFGIGPWQLPQVPVHLALATDGLFGSDAWMGNLGNELWRRFALTIDVAGGALYLDAQAALGEPFAGPRSGLLARWNGTHFEVLHVLAGGPADQAGLRSGDALLAVQGHGLGAGDAGWLRERLAAPPGTALALRLRGPEGAERQATLVLQELV</sequence>
<dbReference type="CDD" id="cd05483">
    <property type="entry name" value="retropepsin_like_bacteria"/>
    <property type="match status" value="1"/>
</dbReference>
<keyword evidence="2" id="KW-0732">Signal</keyword>
<accession>A0A7X0UAN6</accession>
<gene>
    <name evidence="4" type="ORF">HNP48_004144</name>
</gene>
<dbReference type="SUPFAM" id="SSF50630">
    <property type="entry name" value="Acid proteases"/>
    <property type="match status" value="1"/>
</dbReference>
<proteinExistence type="predicted"/>
<evidence type="ECO:0000259" key="3">
    <source>
        <dbReference type="PROSITE" id="PS50175"/>
    </source>
</evidence>
<feature type="chain" id="PRO_5031274164" description="Peptidase A2 domain-containing protein" evidence="2">
    <location>
        <begin position="20"/>
        <end position="400"/>
    </location>
</feature>
<dbReference type="Gene3D" id="2.30.42.10">
    <property type="match status" value="1"/>
</dbReference>
<evidence type="ECO:0000313" key="4">
    <source>
        <dbReference type="EMBL" id="MBB6561451.1"/>
    </source>
</evidence>
<dbReference type="PROSITE" id="PS50175">
    <property type="entry name" value="ASP_PROT_RETROV"/>
    <property type="match status" value="1"/>
</dbReference>
<keyword evidence="1" id="KW-0378">Hydrolase</keyword>
<dbReference type="SUPFAM" id="SSF50156">
    <property type="entry name" value="PDZ domain-like"/>
    <property type="match status" value="1"/>
</dbReference>
<name>A0A7X0UAN6_9BURK</name>
<dbReference type="AlphaFoldDB" id="A0A7X0UAN6"/>
<dbReference type="EMBL" id="JACHLK010000008">
    <property type="protein sequence ID" value="MBB6561451.1"/>
    <property type="molecule type" value="Genomic_DNA"/>
</dbReference>
<dbReference type="GO" id="GO:0006508">
    <property type="term" value="P:proteolysis"/>
    <property type="evidence" value="ECO:0007669"/>
    <property type="project" value="InterPro"/>
</dbReference>
<feature type="signal peptide" evidence="2">
    <location>
        <begin position="1"/>
        <end position="19"/>
    </location>
</feature>
<feature type="domain" description="Peptidase A2" evidence="3">
    <location>
        <begin position="61"/>
        <end position="75"/>
    </location>
</feature>
<dbReference type="RefSeq" id="WP_184860494.1">
    <property type="nucleotide sequence ID" value="NZ_JACHLK010000008.1"/>
</dbReference>
<evidence type="ECO:0000256" key="1">
    <source>
        <dbReference type="ARBA" id="ARBA00022801"/>
    </source>
</evidence>
<comment type="caution">
    <text evidence="4">The sequence shown here is derived from an EMBL/GenBank/DDBJ whole genome shotgun (WGS) entry which is preliminary data.</text>
</comment>